<keyword evidence="4" id="KW-1185">Reference proteome</keyword>
<evidence type="ECO:0000256" key="1">
    <source>
        <dbReference type="SAM" id="Phobius"/>
    </source>
</evidence>
<gene>
    <name evidence="3" type="ORF">DFP94_103142</name>
</gene>
<dbReference type="AlphaFoldDB" id="A0A369BJ05"/>
<name>A0A369BJ05_9BACL</name>
<keyword evidence="1" id="KW-0812">Transmembrane</keyword>
<dbReference type="EMBL" id="QPJW01000003">
    <property type="protein sequence ID" value="RCX20417.1"/>
    <property type="molecule type" value="Genomic_DNA"/>
</dbReference>
<keyword evidence="2" id="KW-0732">Signal</keyword>
<proteinExistence type="predicted"/>
<feature type="chain" id="PRO_5016826606" evidence="2">
    <location>
        <begin position="33"/>
        <end position="792"/>
    </location>
</feature>
<dbReference type="OrthoDB" id="137965at2"/>
<dbReference type="Gene3D" id="3.40.50.880">
    <property type="match status" value="1"/>
</dbReference>
<dbReference type="Proteomes" id="UP000253090">
    <property type="component" value="Unassembled WGS sequence"/>
</dbReference>
<accession>A0A369BJ05</accession>
<keyword evidence="1" id="KW-1133">Transmembrane helix</keyword>
<evidence type="ECO:0000313" key="4">
    <source>
        <dbReference type="Proteomes" id="UP000253090"/>
    </source>
</evidence>
<feature type="transmembrane region" description="Helical" evidence="1">
    <location>
        <begin position="403"/>
        <end position="419"/>
    </location>
</feature>
<comment type="caution">
    <text evidence="3">The sequence shown here is derived from an EMBL/GenBank/DDBJ whole genome shotgun (WGS) entry which is preliminary data.</text>
</comment>
<sequence length="792" mass="85039">MLFSIKRCSAIVLFVLAVMTGLGAFVPQPAFAAGPAIGIQTEVGFEGNVKMNEWSPLTITLNSNTDVSGELVVQVEDPYNGTSVSHIKKVDLPAGTTKAVTFGILGSSFDNKNNEIRFYEGSAESGKYIPFATGKPYLLSSVNRNTLIGTLAGDPDSMNFLAALNGTGNNAGIIPLKGEQIPEDGVLLSSLDVLVLNNYPTDTLNAKQMEAVRSWVNLGGTLVLGGGQGYAKTAQGLEDLSPVEFKGSADVRSFPEMVQIGGKPLSLSEPFPVSSAVVKEGARADISSESLPLFASWTSGKGKVIYAAYDMAMEPLHSWGGHAAVWNTVLKEELSANSGTMGGWVSGTNMMSGVSYLLDLFPSLTLPPFSLLLWLLLGYAVIVAPVLYYVLKRFDKREWSWGLIPLIAVIASVGIYVAGTSGKSSVRTHTLSIVELDGKGQATRSAATALFVPRGGTYNLTFAAGTYVSVTREDGLLGGGQSGGANRQLIRVNPEATDVKLRDMTHRSIAKLWMSKSEPLQSGAMKIEVSYDDKGNLQGTVTNGTNGDLSDGALLAGGKVYKLGEIPKGKSVPVPPSIASVVYQDYGSALFPHTSTSGRNDDYLLERQRGMINQYVGTGLVSGNPVFLAWNKEELGEYKVNGKVAASEQLNMIMQSFTPSFTHNGKMSIPFGLIAAKVTETTSKEWASEGPGRVNMSPGDITLEYELPKNKDIHYSNLELRWTYSGDQTNAMIWNWDSQAWEKLDGLNKYQAEFTTTAKSYLKNGYLKIKITAGEWTSFDLPEIALKGEAGK</sequence>
<keyword evidence="1" id="KW-0472">Membrane</keyword>
<dbReference type="SUPFAM" id="SSF52317">
    <property type="entry name" value="Class I glutamine amidotransferase-like"/>
    <property type="match status" value="1"/>
</dbReference>
<organism evidence="3 4">
    <name type="scientific">Fontibacillus phaseoli</name>
    <dbReference type="NCBI Taxonomy" id="1416533"/>
    <lineage>
        <taxon>Bacteria</taxon>
        <taxon>Bacillati</taxon>
        <taxon>Bacillota</taxon>
        <taxon>Bacilli</taxon>
        <taxon>Bacillales</taxon>
        <taxon>Paenibacillaceae</taxon>
        <taxon>Fontibacillus</taxon>
    </lineage>
</organism>
<protein>
    <submittedName>
        <fullName evidence="3">Putative membrane protein</fullName>
    </submittedName>
</protein>
<reference evidence="3 4" key="1">
    <citation type="submission" date="2018-07" db="EMBL/GenBank/DDBJ databases">
        <title>Genomic Encyclopedia of Type Strains, Phase III (KMG-III): the genomes of soil and plant-associated and newly described type strains.</title>
        <authorList>
            <person name="Whitman W."/>
        </authorList>
    </citation>
    <scope>NUCLEOTIDE SEQUENCE [LARGE SCALE GENOMIC DNA]</scope>
    <source>
        <strain evidence="3 4">CECT 8333</strain>
    </source>
</reference>
<feature type="signal peptide" evidence="2">
    <location>
        <begin position="1"/>
        <end position="32"/>
    </location>
</feature>
<dbReference type="RefSeq" id="WP_114496501.1">
    <property type="nucleotide sequence ID" value="NZ_QPJW01000003.1"/>
</dbReference>
<dbReference type="InterPro" id="IPR029062">
    <property type="entry name" value="Class_I_gatase-like"/>
</dbReference>
<evidence type="ECO:0000256" key="2">
    <source>
        <dbReference type="SAM" id="SignalP"/>
    </source>
</evidence>
<evidence type="ECO:0000313" key="3">
    <source>
        <dbReference type="EMBL" id="RCX20417.1"/>
    </source>
</evidence>
<feature type="transmembrane region" description="Helical" evidence="1">
    <location>
        <begin position="371"/>
        <end position="391"/>
    </location>
</feature>